<dbReference type="SUPFAM" id="SSF48371">
    <property type="entry name" value="ARM repeat"/>
    <property type="match status" value="1"/>
</dbReference>
<dbReference type="Gene3D" id="1.25.10.10">
    <property type="entry name" value="Leucine-rich Repeat Variant"/>
    <property type="match status" value="1"/>
</dbReference>
<dbReference type="GO" id="GO:1905754">
    <property type="term" value="C:ascospore-type prospore nucleus"/>
    <property type="evidence" value="ECO:0007669"/>
    <property type="project" value="EnsemblFungi"/>
</dbReference>
<name>A0A1E4TQ70_PACTA</name>
<keyword evidence="2" id="KW-0677">Repeat</keyword>
<dbReference type="GO" id="GO:0030674">
    <property type="term" value="F:protein-macromolecule adaptor activity"/>
    <property type="evidence" value="ECO:0007669"/>
    <property type="project" value="EnsemblFungi"/>
</dbReference>
<evidence type="ECO:0000256" key="5">
    <source>
        <dbReference type="SAM" id="MobiDB-lite"/>
    </source>
</evidence>
<evidence type="ECO:0000256" key="4">
    <source>
        <dbReference type="PIRNR" id="PIRNR015965"/>
    </source>
</evidence>
<comment type="function">
    <text evidence="4">Acts as a regulatory subunit of the 26 proteasome which is involved in the ATP-dependent degradation of ubiquitinated proteins.</text>
</comment>
<dbReference type="PANTHER" id="PTHR10943">
    <property type="entry name" value="26S PROTEASOME NON-ATPASE REGULATORY SUBUNIT"/>
    <property type="match status" value="1"/>
</dbReference>
<dbReference type="Pfam" id="PF01851">
    <property type="entry name" value="PC_rep"/>
    <property type="match status" value="2"/>
</dbReference>
<dbReference type="GO" id="GO:0034399">
    <property type="term" value="C:nuclear periphery"/>
    <property type="evidence" value="ECO:0007669"/>
    <property type="project" value="EnsemblFungi"/>
</dbReference>
<evidence type="ECO:0000256" key="3">
    <source>
        <dbReference type="ARBA" id="ARBA00022942"/>
    </source>
</evidence>
<evidence type="ECO:0000259" key="7">
    <source>
        <dbReference type="Pfam" id="PF18051"/>
    </source>
</evidence>
<dbReference type="InterPro" id="IPR041433">
    <property type="entry name" value="RPN1_C"/>
</dbReference>
<dbReference type="STRING" id="669874.A0A1E4TQ70"/>
<evidence type="ECO:0000313" key="9">
    <source>
        <dbReference type="Proteomes" id="UP000094236"/>
    </source>
</evidence>
<dbReference type="GO" id="GO:0043161">
    <property type="term" value="P:proteasome-mediated ubiquitin-dependent protein catabolic process"/>
    <property type="evidence" value="ECO:0007669"/>
    <property type="project" value="EnsemblFungi"/>
</dbReference>
<dbReference type="GO" id="GO:0008540">
    <property type="term" value="C:proteasome regulatory particle, base subcomplex"/>
    <property type="evidence" value="ECO:0007669"/>
    <property type="project" value="UniProtKB-UniRule"/>
</dbReference>
<dbReference type="GO" id="GO:0034515">
    <property type="term" value="C:proteasome storage granule"/>
    <property type="evidence" value="ECO:0007669"/>
    <property type="project" value="EnsemblFungi"/>
</dbReference>
<dbReference type="PANTHER" id="PTHR10943:SF1">
    <property type="entry name" value="26S PROTEASOME NON-ATPASE REGULATORY SUBUNIT 2"/>
    <property type="match status" value="1"/>
</dbReference>
<feature type="compositionally biased region" description="Basic and acidic residues" evidence="5">
    <location>
        <begin position="678"/>
        <end position="687"/>
    </location>
</feature>
<dbReference type="AlphaFoldDB" id="A0A1E4TQ70"/>
<reference evidence="9" key="1">
    <citation type="submission" date="2016-05" db="EMBL/GenBank/DDBJ databases">
        <title>Comparative genomics of biotechnologically important yeasts.</title>
        <authorList>
            <consortium name="DOE Joint Genome Institute"/>
            <person name="Riley R."/>
            <person name="Haridas S."/>
            <person name="Wolfe K.H."/>
            <person name="Lopes M.R."/>
            <person name="Hittinger C.T."/>
            <person name="Goker M."/>
            <person name="Salamov A."/>
            <person name="Wisecaver J."/>
            <person name="Long T.M."/>
            <person name="Aerts A.L."/>
            <person name="Barry K."/>
            <person name="Choi C."/>
            <person name="Clum A."/>
            <person name="Coughlan A.Y."/>
            <person name="Deshpande S."/>
            <person name="Douglass A.P."/>
            <person name="Hanson S.J."/>
            <person name="Klenk H.-P."/>
            <person name="Labutti K."/>
            <person name="Lapidus A."/>
            <person name="Lindquist E."/>
            <person name="Lipzen A."/>
            <person name="Meier-Kolthoff J.P."/>
            <person name="Ohm R.A."/>
            <person name="Otillar R.P."/>
            <person name="Pangilinan J."/>
            <person name="Peng Y."/>
            <person name="Rokas A."/>
            <person name="Rosa C.A."/>
            <person name="Scheuner C."/>
            <person name="Sibirny A.A."/>
            <person name="Slot J.C."/>
            <person name="Stielow J.B."/>
            <person name="Sun H."/>
            <person name="Kurtzman C.P."/>
            <person name="Blackwell M."/>
            <person name="Grigoriev I.V."/>
            <person name="Jeffries T.W."/>
        </authorList>
    </citation>
    <scope>NUCLEOTIDE SEQUENCE [LARGE SCALE GENOMIC DNA]</scope>
    <source>
        <strain evidence="9">NRRL Y-2460</strain>
    </source>
</reference>
<feature type="compositionally biased region" description="Basic and acidic residues" evidence="5">
    <location>
        <begin position="13"/>
        <end position="41"/>
    </location>
</feature>
<feature type="region of interest" description="Disordered" evidence="5">
    <location>
        <begin position="1"/>
        <end position="51"/>
    </location>
</feature>
<protein>
    <recommendedName>
        <fullName evidence="4">26S proteasome regulatory subunit RPN1</fullName>
    </recommendedName>
</protein>
<dbReference type="Pfam" id="PF17781">
    <property type="entry name" value="RPN1_RPN2_N"/>
    <property type="match status" value="1"/>
</dbReference>
<dbReference type="InterPro" id="IPR016024">
    <property type="entry name" value="ARM-type_fold"/>
</dbReference>
<organism evidence="8 9">
    <name type="scientific">Pachysolen tannophilus NRRL Y-2460</name>
    <dbReference type="NCBI Taxonomy" id="669874"/>
    <lineage>
        <taxon>Eukaryota</taxon>
        <taxon>Fungi</taxon>
        <taxon>Dikarya</taxon>
        <taxon>Ascomycota</taxon>
        <taxon>Saccharomycotina</taxon>
        <taxon>Pichiomycetes</taxon>
        <taxon>Pachysolenaceae</taxon>
        <taxon>Pachysolen</taxon>
    </lineage>
</organism>
<feature type="compositionally biased region" description="Acidic residues" evidence="5">
    <location>
        <begin position="636"/>
        <end position="645"/>
    </location>
</feature>
<evidence type="ECO:0000259" key="6">
    <source>
        <dbReference type="Pfam" id="PF17781"/>
    </source>
</evidence>
<dbReference type="InterPro" id="IPR040892">
    <property type="entry name" value="RPN1_N"/>
</dbReference>
<feature type="compositionally biased region" description="Low complexity" evidence="5">
    <location>
        <begin position="695"/>
        <end position="704"/>
    </location>
</feature>
<sequence>MAPTPKDTSGSDATKHDQPLLEKDNNKPSSKDVTKKKGKNEQEEELSEEDQQLKEELELLVERLNEPDQNLYDAALQNLKTHIKDSTSSMTAVPKPLKFLRPHYPLLVSLYDKWDVQALKYKLADILSVLGMTYSDEGKRDSLNYRLKSNPEDDLNEWGHEYVRHLALEIGEQYQDNLENELTENNAPLLDLSLKIIPIFLKHNAEADAVDLLLEVEAIDKLPQFIDKNTFARVCLYMVSCVPLLAPPDDIAFLHTAYSIYLAHNQLTQALSLAIRLDDENLVQQVFDATSDVSIQKQLGLILGRQNSSFRFEDNEEVQECISNVKKSELFHYLVKELNLLDPKLPEDIYKTHLENSSFSGRSSLYDSAKQNLASSFVNGFINMGFGKDKLLDDGDENEAGKSWIYRTKGNGMLSTTASLGLINEWDVSEGLQKLDKYLYASEDEIKAGALLGIGVGSSSVHDEVEPALLLLQDSINGESAATSNKKLVSSAITGLGVAFAGSKNEAVLNLLLPLVSDTDQTLEISALAALALGHVFVGTCNGDITSTILQTLLERDFQELGNKWIRFMSLGLGLLYMGKYEQVDDVLETIDAIEHPISKTLKVLVSICSYAGTGNVLQIQSLLQMSSTKPTNKEEDNDDEETEHETDTQPAEQQDKKDTTQAPTAEGDSGVSGTSANEKKDSSTSKDDDDTESEGSSSGQDSSTPEDESYQGYAVLGLACIAMGEEIGQEMSLRHFSHLMHYGNPLIRRAVPLAMGLVSASNPQMKVFDTLSRYSHDSDIEVALNSIFAMGIVGAGTNNARLAQLLRQLASYYVREKDALFMVRIAQGLIHLGKGTLTLTPYNTDRQILSRVSLAGLLTIAVTLLDPKSFILDEHHALIYYLTPSIHPRTLITVDENLEPIKVNVRVGQAVDIVGQAGKPKTITGWVTHSTPVLLSYGERAELEDDKFISLASSLEGVVILRKNPDFMDED</sequence>
<feature type="domain" description="RPN1 N-terminal" evidence="6">
    <location>
        <begin position="57"/>
        <end position="355"/>
    </location>
</feature>
<dbReference type="EMBL" id="KV454017">
    <property type="protein sequence ID" value="ODV93906.1"/>
    <property type="molecule type" value="Genomic_DNA"/>
</dbReference>
<dbReference type="GO" id="GO:0030234">
    <property type="term" value="F:enzyme regulator activity"/>
    <property type="evidence" value="ECO:0007669"/>
    <property type="project" value="UniProtKB-UniRule"/>
</dbReference>
<evidence type="ECO:0000313" key="8">
    <source>
        <dbReference type="EMBL" id="ODV93906.1"/>
    </source>
</evidence>
<dbReference type="PIRSF" id="PIRSF015965">
    <property type="entry name" value="26S_Psome_Rpn1"/>
    <property type="match status" value="1"/>
</dbReference>
<feature type="compositionally biased region" description="Polar residues" evidence="5">
    <location>
        <begin position="1"/>
        <end position="12"/>
    </location>
</feature>
<comment type="similarity">
    <text evidence="1 4">Belongs to the proteasome subunit S2 family.</text>
</comment>
<proteinExistence type="inferred from homology"/>
<evidence type="ECO:0000256" key="2">
    <source>
        <dbReference type="ARBA" id="ARBA00022737"/>
    </source>
</evidence>
<dbReference type="InterPro" id="IPR016643">
    <property type="entry name" value="26S_Psome_Rpn1"/>
</dbReference>
<feature type="domain" description="26S proteasome non-ATPase regulatory subunit RPN1 C-terminal" evidence="7">
    <location>
        <begin position="915"/>
        <end position="968"/>
    </location>
</feature>
<accession>A0A1E4TQ70</accession>
<dbReference type="Pfam" id="PF18051">
    <property type="entry name" value="RPN1_C"/>
    <property type="match status" value="1"/>
</dbReference>
<dbReference type="Proteomes" id="UP000094236">
    <property type="component" value="Unassembled WGS sequence"/>
</dbReference>
<evidence type="ECO:0000256" key="1">
    <source>
        <dbReference type="ARBA" id="ARBA00005460"/>
    </source>
</evidence>
<gene>
    <name evidence="8" type="ORF">PACTADRAFT_45642</name>
</gene>
<dbReference type="GO" id="GO:0042176">
    <property type="term" value="P:regulation of protein catabolic process"/>
    <property type="evidence" value="ECO:0007669"/>
    <property type="project" value="InterPro"/>
</dbReference>
<dbReference type="OrthoDB" id="10252509at2759"/>
<feature type="region of interest" description="Disordered" evidence="5">
    <location>
        <begin position="627"/>
        <end position="709"/>
    </location>
</feature>
<keyword evidence="9" id="KW-1185">Reference proteome</keyword>
<keyword evidence="3 4" id="KW-0647">Proteasome</keyword>
<dbReference type="InterPro" id="IPR002015">
    <property type="entry name" value="Proteasome/cyclosome_rpt"/>
</dbReference>
<dbReference type="InterPro" id="IPR011989">
    <property type="entry name" value="ARM-like"/>
</dbReference>